<evidence type="ECO:0000256" key="1">
    <source>
        <dbReference type="SAM" id="MobiDB-lite"/>
    </source>
</evidence>
<organism evidence="2 3">
    <name type="scientific">Phycicoccus avicenniae</name>
    <dbReference type="NCBI Taxonomy" id="2828860"/>
    <lineage>
        <taxon>Bacteria</taxon>
        <taxon>Bacillati</taxon>
        <taxon>Actinomycetota</taxon>
        <taxon>Actinomycetes</taxon>
        <taxon>Micrococcales</taxon>
        <taxon>Intrasporangiaceae</taxon>
        <taxon>Phycicoccus</taxon>
    </lineage>
</organism>
<feature type="compositionally biased region" description="Low complexity" evidence="1">
    <location>
        <begin position="84"/>
        <end position="95"/>
    </location>
</feature>
<reference evidence="2" key="1">
    <citation type="submission" date="2021-04" db="EMBL/GenBank/DDBJ databases">
        <title>Phycicoccus avicenniae sp. nov., a novel endophytic actinomycetes isolated from branch of Avicennia mariana.</title>
        <authorList>
            <person name="Tuo L."/>
        </authorList>
    </citation>
    <scope>NUCLEOTIDE SEQUENCE</scope>
    <source>
        <strain evidence="2">BSK3Z-2</strain>
    </source>
</reference>
<feature type="region of interest" description="Disordered" evidence="1">
    <location>
        <begin position="664"/>
        <end position="691"/>
    </location>
</feature>
<name>A0A941D6A6_9MICO</name>
<dbReference type="Proteomes" id="UP000677016">
    <property type="component" value="Unassembled WGS sequence"/>
</dbReference>
<gene>
    <name evidence="2" type="ORF">KC207_01255</name>
</gene>
<dbReference type="AlphaFoldDB" id="A0A941D6A6"/>
<keyword evidence="3" id="KW-1185">Reference proteome</keyword>
<proteinExistence type="predicted"/>
<dbReference type="EMBL" id="JAGSNF010000001">
    <property type="protein sequence ID" value="MBR7741918.1"/>
    <property type="molecule type" value="Genomic_DNA"/>
</dbReference>
<feature type="compositionally biased region" description="Low complexity" evidence="1">
    <location>
        <begin position="671"/>
        <end position="691"/>
    </location>
</feature>
<sequence>MAPRPLDDDAAAFVDACWPDLEAVALVALRDPVAARRVTTEACADVVRDWTSTGGAPTAAARRALLTRLSRPARRAERSGTPDGAPTSLPAAAPGAPAPRDPSPGGPAPVPPGASSPPAAEDIDVREALRDALVTEPPLVRAGLVALVRWDLVPDEVSDLAASGSLSSDELRAGVSRLRAARRRALVTDPGPTAGDHADPHDTHPHDRHLDDTGPHDPFSDPALRDDVERVLDDLTADRPPPVDPAALVAARRTGARRRTLVVGGAAAIGLAGVGWGVGRGAVGDDATGTPFTQEARPADGAPAWDSATTWPVRGTLAGDAAVQGLARTAGPTARVVYADDVEGARVVVAALPGPRPGITSVRVWAGTVGAPAAQLTPIPYRNDRTETEDVLTIGVPHPVGAVLLVLIRPTERAAYFSPEVRVSRAGSVERGFRSVLLEDGVGHLRRDDPWGVAARVRVGEHDGPVLFPEAWGDLPSVVAASGPRTLRALVASATGVPESRLEADVLVDSVTDGSVLDPFALSPLGGDGRTRVTSVTTPSGGVVRTVHVEDDGRAAGRSLDSVPLALPAWEARAPVVVPLGDVPPRTGRFLVVVPGGGESCQLLGTNPAAYPVSKVTPMREDTAVVEVVNARDASGFRLVVTAADGTRTYDAVPPIGRPLVATGREGSAFGRPPAGTGAGSGTPTTRGPAG</sequence>
<feature type="region of interest" description="Disordered" evidence="1">
    <location>
        <begin position="68"/>
        <end position="120"/>
    </location>
</feature>
<feature type="compositionally biased region" description="Basic and acidic residues" evidence="1">
    <location>
        <begin position="196"/>
        <end position="223"/>
    </location>
</feature>
<comment type="caution">
    <text evidence="2">The sequence shown here is derived from an EMBL/GenBank/DDBJ whole genome shotgun (WGS) entry which is preliminary data.</text>
</comment>
<dbReference type="RefSeq" id="WP_211601075.1">
    <property type="nucleotide sequence ID" value="NZ_JAGSNF010000001.1"/>
</dbReference>
<feature type="region of interest" description="Disordered" evidence="1">
    <location>
        <begin position="188"/>
        <end position="223"/>
    </location>
</feature>
<evidence type="ECO:0000313" key="3">
    <source>
        <dbReference type="Proteomes" id="UP000677016"/>
    </source>
</evidence>
<protein>
    <submittedName>
        <fullName evidence="2">Uncharacterized protein</fullName>
    </submittedName>
</protein>
<accession>A0A941D6A6</accession>
<evidence type="ECO:0000313" key="2">
    <source>
        <dbReference type="EMBL" id="MBR7741918.1"/>
    </source>
</evidence>
<feature type="compositionally biased region" description="Pro residues" evidence="1">
    <location>
        <begin position="96"/>
        <end position="115"/>
    </location>
</feature>